<accession>A0A426XH82</accession>
<evidence type="ECO:0000313" key="2">
    <source>
        <dbReference type="Proteomes" id="UP000287651"/>
    </source>
</evidence>
<dbReference type="Proteomes" id="UP000287651">
    <property type="component" value="Unassembled WGS sequence"/>
</dbReference>
<comment type="caution">
    <text evidence="1">The sequence shown here is derived from an EMBL/GenBank/DDBJ whole genome shotgun (WGS) entry which is preliminary data.</text>
</comment>
<name>A0A426XH82_ENSVE</name>
<dbReference type="AlphaFoldDB" id="A0A426XH82"/>
<sequence length="121" mass="14151">MGGMYRADKIPVRRPPAIKQYRRNRHLPACEQGDASSPRTGMRCHLVFQQENEASPCPLAEDEASFSREARRRCMLDVYREVCSLHTARYRVSYCTEINWYAGIDRYDEPWSKILESVSDF</sequence>
<proteinExistence type="predicted"/>
<organism evidence="1 2">
    <name type="scientific">Ensete ventricosum</name>
    <name type="common">Abyssinian banana</name>
    <name type="synonym">Musa ensete</name>
    <dbReference type="NCBI Taxonomy" id="4639"/>
    <lineage>
        <taxon>Eukaryota</taxon>
        <taxon>Viridiplantae</taxon>
        <taxon>Streptophyta</taxon>
        <taxon>Embryophyta</taxon>
        <taxon>Tracheophyta</taxon>
        <taxon>Spermatophyta</taxon>
        <taxon>Magnoliopsida</taxon>
        <taxon>Liliopsida</taxon>
        <taxon>Zingiberales</taxon>
        <taxon>Musaceae</taxon>
        <taxon>Ensete</taxon>
    </lineage>
</organism>
<dbReference type="EMBL" id="AMZH03020811">
    <property type="protein sequence ID" value="RRT38841.1"/>
    <property type="molecule type" value="Genomic_DNA"/>
</dbReference>
<evidence type="ECO:0000313" key="1">
    <source>
        <dbReference type="EMBL" id="RRT38841.1"/>
    </source>
</evidence>
<reference evidence="1 2" key="1">
    <citation type="journal article" date="2014" name="Agronomy (Basel)">
        <title>A Draft Genome Sequence for Ensete ventricosum, the Drought-Tolerant Tree Against Hunger.</title>
        <authorList>
            <person name="Harrison J."/>
            <person name="Moore K.A."/>
            <person name="Paszkiewicz K."/>
            <person name="Jones T."/>
            <person name="Grant M."/>
            <person name="Ambacheew D."/>
            <person name="Muzemil S."/>
            <person name="Studholme D.J."/>
        </authorList>
    </citation>
    <scope>NUCLEOTIDE SEQUENCE [LARGE SCALE GENOMIC DNA]</scope>
</reference>
<gene>
    <name evidence="1" type="ORF">B296_00054180</name>
</gene>
<protein>
    <submittedName>
        <fullName evidence="1">Uncharacterized protein</fullName>
    </submittedName>
</protein>